<evidence type="ECO:0000313" key="4">
    <source>
        <dbReference type="RefSeq" id="XP_010277696.1"/>
    </source>
</evidence>
<sequence length="249" mass="26829">MEKAMTTAETIEEMKISDIVLQNLVLVDYVCRGFPEKVISSLASEGVPPATLFTNSYIWSGTHPEDLFLFIFDHEDTIIVEGVGGGVCHVTEVQHGNDVIFCYTAEFREGKFCKSEKIKLHSKVQETIGVGVMLGEGKGRSSMHETPIDHCMGAPTLGQRRTTVHVVARIDTRAPRENVRLLDYGVTTGSGAVWNTTEIGGSIVVVLGLGTVSLEVAKAIGAALVISIDIANKRIDRSKNSGDNGISAP</sequence>
<dbReference type="SUPFAM" id="SSF50129">
    <property type="entry name" value="GroES-like"/>
    <property type="match status" value="1"/>
</dbReference>
<accession>A0A1U8BL74</accession>
<dbReference type="PANTHER" id="PTHR43880:SF5">
    <property type="entry name" value="ALCOHOL DEHYDROGENASE-LIKE 6"/>
    <property type="match status" value="1"/>
</dbReference>
<dbReference type="OMA" id="WADESCP"/>
<reference evidence="4" key="1">
    <citation type="submission" date="2025-08" db="UniProtKB">
        <authorList>
            <consortium name="RefSeq"/>
        </authorList>
    </citation>
    <scope>IDENTIFICATION</scope>
</reference>
<keyword evidence="2" id="KW-0862">Zinc</keyword>
<dbReference type="OrthoDB" id="417550at2759"/>
<protein>
    <submittedName>
        <fullName evidence="4">Alcohol dehydrogenase class-3-like</fullName>
    </submittedName>
</protein>
<evidence type="ECO:0000256" key="2">
    <source>
        <dbReference type="ARBA" id="ARBA00022833"/>
    </source>
</evidence>
<proteinExistence type="predicted"/>
<dbReference type="InParanoid" id="A0A1U8BL74"/>
<keyword evidence="1" id="KW-0479">Metal-binding</keyword>
<dbReference type="GO" id="GO:0008270">
    <property type="term" value="F:zinc ion binding"/>
    <property type="evidence" value="ECO:0000318"/>
    <property type="project" value="GO_Central"/>
</dbReference>
<evidence type="ECO:0000313" key="3">
    <source>
        <dbReference type="Proteomes" id="UP000189703"/>
    </source>
</evidence>
<dbReference type="RefSeq" id="XP_010277696.1">
    <property type="nucleotide sequence ID" value="XM_010279394.1"/>
</dbReference>
<keyword evidence="3" id="KW-1185">Reference proteome</keyword>
<name>A0A1U8BL74_NELNU</name>
<dbReference type="Proteomes" id="UP000189703">
    <property type="component" value="Unplaced"/>
</dbReference>
<organism evidence="3 4">
    <name type="scientific">Nelumbo nucifera</name>
    <name type="common">Sacred lotus</name>
    <dbReference type="NCBI Taxonomy" id="4432"/>
    <lineage>
        <taxon>Eukaryota</taxon>
        <taxon>Viridiplantae</taxon>
        <taxon>Streptophyta</taxon>
        <taxon>Embryophyta</taxon>
        <taxon>Tracheophyta</taxon>
        <taxon>Spermatophyta</taxon>
        <taxon>Magnoliopsida</taxon>
        <taxon>Proteales</taxon>
        <taxon>Nelumbonaceae</taxon>
        <taxon>Nelumbo</taxon>
    </lineage>
</organism>
<gene>
    <name evidence="4" type="primary">LOC104612080</name>
</gene>
<dbReference type="PANTHER" id="PTHR43880">
    <property type="entry name" value="ALCOHOL DEHYDROGENASE"/>
    <property type="match status" value="1"/>
</dbReference>
<dbReference type="Gene3D" id="3.40.50.720">
    <property type="entry name" value="NAD(P)-binding Rossmann-like Domain"/>
    <property type="match status" value="1"/>
</dbReference>
<dbReference type="InterPro" id="IPR011032">
    <property type="entry name" value="GroES-like_sf"/>
</dbReference>
<dbReference type="Gene3D" id="3.90.180.10">
    <property type="entry name" value="Medium-chain alcohol dehydrogenases, catalytic domain"/>
    <property type="match status" value="1"/>
</dbReference>
<evidence type="ECO:0000256" key="1">
    <source>
        <dbReference type="ARBA" id="ARBA00022723"/>
    </source>
</evidence>
<dbReference type="GO" id="GO:0005829">
    <property type="term" value="C:cytosol"/>
    <property type="evidence" value="ECO:0000318"/>
    <property type="project" value="GO_Central"/>
</dbReference>
<dbReference type="eggNOG" id="KOG0022">
    <property type="taxonomic scope" value="Eukaryota"/>
</dbReference>
<dbReference type="GO" id="GO:0051903">
    <property type="term" value="F:S-(hydroxymethyl)glutathione dehydrogenase [NAD(P)+] activity"/>
    <property type="evidence" value="ECO:0000318"/>
    <property type="project" value="GO_Central"/>
</dbReference>
<dbReference type="AlphaFoldDB" id="A0A1U8BL74"/>
<dbReference type="STRING" id="4432.A0A1U8BL74"/>
<dbReference type="GO" id="GO:0046294">
    <property type="term" value="P:formaldehyde catabolic process"/>
    <property type="evidence" value="ECO:0000318"/>
    <property type="project" value="GO_Central"/>
</dbReference>
<dbReference type="GO" id="GO:0004022">
    <property type="term" value="F:alcohol dehydrogenase (NAD+) activity"/>
    <property type="evidence" value="ECO:0000318"/>
    <property type="project" value="GO_Central"/>
</dbReference>
<dbReference type="KEGG" id="nnu:104612080"/>
<dbReference type="GeneID" id="104612080"/>